<dbReference type="Gene3D" id="3.30.70.560">
    <property type="entry name" value="7,8-Dihydro-6-hydroxymethylpterin-pyrophosphokinase HPPK"/>
    <property type="match status" value="1"/>
</dbReference>
<dbReference type="Proteomes" id="UP001241056">
    <property type="component" value="Unassembled WGS sequence"/>
</dbReference>
<protein>
    <recommendedName>
        <fullName evidence="2">2-amino-4-hydroxy-6-hydroxymethyldihydropteridine diphosphokinase</fullName>
        <ecNumber evidence="2">2.7.6.3</ecNumber>
    </recommendedName>
</protein>
<gene>
    <name evidence="9" type="primary">folK</name>
    <name evidence="9" type="ORF">QEZ41_00775</name>
</gene>
<comment type="caution">
    <text evidence="9">The sequence shown here is derived from an EMBL/GenBank/DDBJ whole genome shotgun (WGS) entry which is preliminary data.</text>
</comment>
<dbReference type="Pfam" id="PF01288">
    <property type="entry name" value="HPPK"/>
    <property type="match status" value="1"/>
</dbReference>
<evidence type="ECO:0000256" key="1">
    <source>
        <dbReference type="ARBA" id="ARBA00005051"/>
    </source>
</evidence>
<evidence type="ECO:0000256" key="2">
    <source>
        <dbReference type="ARBA" id="ARBA00013253"/>
    </source>
</evidence>
<evidence type="ECO:0000313" key="10">
    <source>
        <dbReference type="Proteomes" id="UP001241056"/>
    </source>
</evidence>
<keyword evidence="7" id="KW-0289">Folate biosynthesis</keyword>
<dbReference type="SUPFAM" id="SSF55083">
    <property type="entry name" value="6-hydroxymethyl-7,8-dihydropterin pyrophosphokinase, HPPK"/>
    <property type="match status" value="1"/>
</dbReference>
<comment type="pathway">
    <text evidence="1">Cofactor biosynthesis; tetrahydrofolate biosynthesis; 2-amino-4-hydroxy-6-hydroxymethyl-7,8-dihydropteridine diphosphate from 7,8-dihydroneopterin triphosphate: step 4/4.</text>
</comment>
<dbReference type="NCBIfam" id="TIGR01498">
    <property type="entry name" value="folK"/>
    <property type="match status" value="1"/>
</dbReference>
<dbReference type="CDD" id="cd00483">
    <property type="entry name" value="HPPK"/>
    <property type="match status" value="1"/>
</dbReference>
<accession>A0ABT7SKW1</accession>
<evidence type="ECO:0000256" key="7">
    <source>
        <dbReference type="ARBA" id="ARBA00022909"/>
    </source>
</evidence>
<evidence type="ECO:0000259" key="8">
    <source>
        <dbReference type="Pfam" id="PF01288"/>
    </source>
</evidence>
<evidence type="ECO:0000256" key="3">
    <source>
        <dbReference type="ARBA" id="ARBA00022679"/>
    </source>
</evidence>
<dbReference type="InterPro" id="IPR000550">
    <property type="entry name" value="Hppk"/>
</dbReference>
<dbReference type="RefSeq" id="WP_289409419.1">
    <property type="nucleotide sequence ID" value="NZ_JAUCDY010000001.1"/>
</dbReference>
<keyword evidence="3 9" id="KW-0808">Transferase</keyword>
<proteinExistence type="predicted"/>
<evidence type="ECO:0000256" key="5">
    <source>
        <dbReference type="ARBA" id="ARBA00022777"/>
    </source>
</evidence>
<reference evidence="9 10" key="1">
    <citation type="submission" date="2023-06" db="EMBL/GenBank/DDBJ databases">
        <title>Thiopseudomonas sp. CY1220 draft genome sequence.</title>
        <authorList>
            <person name="Zhao G."/>
            <person name="An M."/>
        </authorList>
    </citation>
    <scope>NUCLEOTIDE SEQUENCE [LARGE SCALE GENOMIC DNA]</scope>
    <source>
        <strain evidence="9 10">CY1220</strain>
    </source>
</reference>
<sequence>MSLTQVYLGLGSNIEREAHLCAALDSLKKLFGELSCSPVFESEPVGICSDCFLNMVVGLKTNLPIADLVSCLKNIELCHGRDSKSRVSLPLDIDLLLYGQEVGCCEGVRLPRGEILHNAFVLWPLALLAPQDVHPERQQCFAKLWQQMQSQQSLWPYAMSWNDQPLTPPQLLVQSGLTKPTAV</sequence>
<evidence type="ECO:0000256" key="4">
    <source>
        <dbReference type="ARBA" id="ARBA00022741"/>
    </source>
</evidence>
<name>A0ABT7SKW1_9GAMM</name>
<organism evidence="9 10">
    <name type="scientific">Thiopseudomonas acetoxidans</name>
    <dbReference type="NCBI Taxonomy" id="3041622"/>
    <lineage>
        <taxon>Bacteria</taxon>
        <taxon>Pseudomonadati</taxon>
        <taxon>Pseudomonadota</taxon>
        <taxon>Gammaproteobacteria</taxon>
        <taxon>Pseudomonadales</taxon>
        <taxon>Pseudomonadaceae</taxon>
        <taxon>Thiopseudomonas</taxon>
    </lineage>
</organism>
<dbReference type="GO" id="GO:0003848">
    <property type="term" value="F:2-amino-4-hydroxy-6-hydroxymethyldihydropteridine diphosphokinase activity"/>
    <property type="evidence" value="ECO:0007669"/>
    <property type="project" value="UniProtKB-EC"/>
</dbReference>
<evidence type="ECO:0000256" key="6">
    <source>
        <dbReference type="ARBA" id="ARBA00022840"/>
    </source>
</evidence>
<keyword evidence="6" id="KW-0067">ATP-binding</keyword>
<dbReference type="PANTHER" id="PTHR43071:SF2">
    <property type="entry name" value="2-AMINO-4-HYDROXY-6-HYDROXYMETHYLDIHYDROPTERIDINE PYROPHOSPHOKINASE"/>
    <property type="match status" value="1"/>
</dbReference>
<feature type="domain" description="7,8-dihydro-6-hydroxymethylpterin-pyrophosphokinase" evidence="8">
    <location>
        <begin position="7"/>
        <end position="130"/>
    </location>
</feature>
<dbReference type="EC" id="2.7.6.3" evidence="2"/>
<keyword evidence="5" id="KW-0418">Kinase</keyword>
<keyword evidence="4" id="KW-0547">Nucleotide-binding</keyword>
<evidence type="ECO:0000313" key="9">
    <source>
        <dbReference type="EMBL" id="MDM7856818.1"/>
    </source>
</evidence>
<keyword evidence="10" id="KW-1185">Reference proteome</keyword>
<dbReference type="EMBL" id="JAUCDY010000001">
    <property type="protein sequence ID" value="MDM7856818.1"/>
    <property type="molecule type" value="Genomic_DNA"/>
</dbReference>
<dbReference type="PANTHER" id="PTHR43071">
    <property type="entry name" value="2-AMINO-4-HYDROXY-6-HYDROXYMETHYLDIHYDROPTERIDINE PYROPHOSPHOKINASE"/>
    <property type="match status" value="1"/>
</dbReference>
<dbReference type="InterPro" id="IPR035907">
    <property type="entry name" value="Hppk_sf"/>
</dbReference>